<dbReference type="EMBL" id="CP155571">
    <property type="protein sequence ID" value="XFO74628.1"/>
    <property type="molecule type" value="Genomic_DNA"/>
</dbReference>
<organism evidence="2 3">
    <name type="scientific">Sporomusa acidovorans (strain ATCC 49682 / DSM 3132 / Mol)</name>
    <dbReference type="NCBI Taxonomy" id="1123286"/>
    <lineage>
        <taxon>Bacteria</taxon>
        <taxon>Bacillati</taxon>
        <taxon>Bacillota</taxon>
        <taxon>Negativicutes</taxon>
        <taxon>Selenomonadales</taxon>
        <taxon>Sporomusaceae</taxon>
        <taxon>Sporomusa</taxon>
    </lineage>
</organism>
<keyword evidence="3" id="KW-1185">Reference proteome</keyword>
<feature type="region of interest" description="Disordered" evidence="1">
    <location>
        <begin position="45"/>
        <end position="83"/>
    </location>
</feature>
<dbReference type="RefSeq" id="WP_093793274.1">
    <property type="nucleotide sequence ID" value="NZ_CP155571.1"/>
</dbReference>
<reference evidence="2" key="1">
    <citation type="submission" date="2024-05" db="EMBL/GenBank/DDBJ databases">
        <title>Isolation and characterization of Sporomusa carbonis sp. nov., a carboxydotrophic hydrogenogen in the genus of Sporomusa isolated from a charcoal burning pile.</title>
        <authorList>
            <person name="Boeer T."/>
            <person name="Rosenbaum F."/>
            <person name="Eysell L."/>
            <person name="Mueller V."/>
            <person name="Daniel R."/>
            <person name="Poehlein A."/>
        </authorList>
    </citation>
    <scope>NUCLEOTIDE SEQUENCE [LARGE SCALE GENOMIC DNA]</scope>
    <source>
        <strain evidence="2">DSM 3132</strain>
    </source>
</reference>
<name>A0ABZ3J961_SPOA4</name>
<evidence type="ECO:0000313" key="2">
    <source>
        <dbReference type="EMBL" id="XFO74628.1"/>
    </source>
</evidence>
<feature type="compositionally biased region" description="Basic and acidic residues" evidence="1">
    <location>
        <begin position="45"/>
        <end position="62"/>
    </location>
</feature>
<accession>A0ABZ3J961</accession>
<evidence type="ECO:0000313" key="3">
    <source>
        <dbReference type="Proteomes" id="UP000216052"/>
    </source>
</evidence>
<evidence type="ECO:0000256" key="1">
    <source>
        <dbReference type="SAM" id="MobiDB-lite"/>
    </source>
</evidence>
<proteinExistence type="predicted"/>
<dbReference type="Proteomes" id="UP000216052">
    <property type="component" value="Chromosome"/>
</dbReference>
<gene>
    <name evidence="2" type="ORF">SPACI_047380</name>
</gene>
<sequence>MDLHVKRFKVRYQGKDYGPGSVIYNVEQELAKKLAAGSNGTIEALPEREETTTDETDIKNEVSKVANDEAVSLPSVDPKKTMK</sequence>
<protein>
    <submittedName>
        <fullName evidence="2">Uncharacterized protein</fullName>
    </submittedName>
</protein>